<protein>
    <submittedName>
        <fullName evidence="2">Uncharacterized protein</fullName>
    </submittedName>
</protein>
<keyword evidence="1" id="KW-1133">Transmembrane helix</keyword>
<evidence type="ECO:0000313" key="2">
    <source>
        <dbReference type="EMBL" id="SPE76519.1"/>
    </source>
</evidence>
<feature type="transmembrane region" description="Helical" evidence="1">
    <location>
        <begin position="59"/>
        <end position="76"/>
    </location>
</feature>
<evidence type="ECO:0000256" key="1">
    <source>
        <dbReference type="SAM" id="Phobius"/>
    </source>
</evidence>
<feature type="transmembrane region" description="Helical" evidence="1">
    <location>
        <begin position="31"/>
        <end position="52"/>
    </location>
</feature>
<reference evidence="2 3" key="1">
    <citation type="submission" date="2018-02" db="EMBL/GenBank/DDBJ databases">
        <authorList>
            <person name="Cohen D.B."/>
            <person name="Kent A.D."/>
        </authorList>
    </citation>
    <scope>NUCLEOTIDE SEQUENCE [LARGE SCALE GENOMIC DNA]</scope>
    <source>
        <strain evidence="2">CIP109753</strain>
    </source>
</reference>
<dbReference type="Proteomes" id="UP000238180">
    <property type="component" value="Unassembled WGS sequence"/>
</dbReference>
<accession>A0A2N9P856</accession>
<keyword evidence="1" id="KW-0472">Membrane</keyword>
<gene>
    <name evidence="2" type="ORF">FLACOL_00500</name>
</gene>
<sequence>MRNLVYLNLFFVGLPILLCLIGIIYEAFLIWGLLSTILTGLFQLIAGTSLLFRNPKNKYLQAYIIGIVFFFTLWFLDIKLFKYSYTNTLLLTFPPILAIYFTIIIYKIKE</sequence>
<organism evidence="2 3">
    <name type="scientific">Flavobacterium columnare</name>
    <dbReference type="NCBI Taxonomy" id="996"/>
    <lineage>
        <taxon>Bacteria</taxon>
        <taxon>Pseudomonadati</taxon>
        <taxon>Bacteroidota</taxon>
        <taxon>Flavobacteriia</taxon>
        <taxon>Flavobacteriales</taxon>
        <taxon>Flavobacteriaceae</taxon>
        <taxon>Flavobacterium</taxon>
    </lineage>
</organism>
<feature type="transmembrane region" description="Helical" evidence="1">
    <location>
        <begin position="5"/>
        <end position="25"/>
    </location>
</feature>
<evidence type="ECO:0000313" key="3">
    <source>
        <dbReference type="Proteomes" id="UP000238180"/>
    </source>
</evidence>
<feature type="transmembrane region" description="Helical" evidence="1">
    <location>
        <begin position="88"/>
        <end position="106"/>
    </location>
</feature>
<dbReference type="AlphaFoldDB" id="A0A2N9P856"/>
<keyword evidence="1" id="KW-0812">Transmembrane</keyword>
<name>A0A2N9P856_9FLAO</name>
<proteinExistence type="predicted"/>
<dbReference type="EMBL" id="OLKH01000062">
    <property type="protein sequence ID" value="SPE76519.1"/>
    <property type="molecule type" value="Genomic_DNA"/>
</dbReference>